<proteinExistence type="predicted"/>
<reference evidence="3 4" key="1">
    <citation type="journal article" date="2023" name="IScience">
        <title>Expanded male sex-determining region conserved during the evolution of homothallism in the green alga Volvox.</title>
        <authorList>
            <person name="Yamamoto K."/>
            <person name="Matsuzaki R."/>
            <person name="Mahakham W."/>
            <person name="Heman W."/>
            <person name="Sekimoto H."/>
            <person name="Kawachi M."/>
            <person name="Minakuchi Y."/>
            <person name="Toyoda A."/>
            <person name="Nozaki H."/>
        </authorList>
    </citation>
    <scope>NUCLEOTIDE SEQUENCE [LARGE SCALE GENOMIC DNA]</scope>
    <source>
        <strain evidence="3 4">NIES-4468</strain>
    </source>
</reference>
<name>A0ABQ5RXV5_9CHLO</name>
<evidence type="ECO:0000256" key="1">
    <source>
        <dbReference type="SAM" id="MobiDB-lite"/>
    </source>
</evidence>
<comment type="caution">
    <text evidence="3">The sequence shown here is derived from an EMBL/GenBank/DDBJ whole genome shotgun (WGS) entry which is preliminary data.</text>
</comment>
<feature type="compositionally biased region" description="Polar residues" evidence="1">
    <location>
        <begin position="66"/>
        <end position="77"/>
    </location>
</feature>
<dbReference type="EMBL" id="BSDZ01000013">
    <property type="protein sequence ID" value="GLI62345.1"/>
    <property type="molecule type" value="Genomic_DNA"/>
</dbReference>
<sequence length="304" mass="29442">MLCLLIALLARQPWNTAADATTAGLLPWLLLLQPGTATATTFSAAAAAAAAVGGGFNHGPLPPPNGTSGRLDSLNNAHAQHPDLGPSWCAAPSAMRNGAGGGSAPAGALNDFANNFLAQAIAANNPACLNAFTSGPQANLLQALGLRNPATADGSAAVVGSPAAAWASGLAAGPEFFPQAAAVTGLAPYGATAGPSAPSAGSLLDTAGFCSPRDSAADAVAAAQMLWCQGLPAAATSAVVGGGPASLAAEQAIFDSLAAAAMMAPPPPPGITAAAATADPFAGRPDMNMNALLSAIMLTQQPSH</sequence>
<evidence type="ECO:0000313" key="4">
    <source>
        <dbReference type="Proteomes" id="UP001165090"/>
    </source>
</evidence>
<organism evidence="3 4">
    <name type="scientific">Volvox africanus</name>
    <dbReference type="NCBI Taxonomy" id="51714"/>
    <lineage>
        <taxon>Eukaryota</taxon>
        <taxon>Viridiplantae</taxon>
        <taxon>Chlorophyta</taxon>
        <taxon>core chlorophytes</taxon>
        <taxon>Chlorophyceae</taxon>
        <taxon>CS clade</taxon>
        <taxon>Chlamydomonadales</taxon>
        <taxon>Volvocaceae</taxon>
        <taxon>Volvox</taxon>
    </lineage>
</organism>
<feature type="region of interest" description="Disordered" evidence="1">
    <location>
        <begin position="58"/>
        <end position="77"/>
    </location>
</feature>
<evidence type="ECO:0000313" key="3">
    <source>
        <dbReference type="EMBL" id="GLI62345.1"/>
    </source>
</evidence>
<gene>
    <name evidence="3" type="ORF">VaNZ11_004948</name>
</gene>
<feature type="signal peptide" evidence="2">
    <location>
        <begin position="1"/>
        <end position="18"/>
    </location>
</feature>
<evidence type="ECO:0000256" key="2">
    <source>
        <dbReference type="SAM" id="SignalP"/>
    </source>
</evidence>
<feature type="chain" id="PRO_5047165149" evidence="2">
    <location>
        <begin position="19"/>
        <end position="304"/>
    </location>
</feature>
<dbReference type="Proteomes" id="UP001165090">
    <property type="component" value="Unassembled WGS sequence"/>
</dbReference>
<protein>
    <submittedName>
        <fullName evidence="3">Uncharacterized protein</fullName>
    </submittedName>
</protein>
<keyword evidence="2" id="KW-0732">Signal</keyword>
<accession>A0ABQ5RXV5</accession>
<keyword evidence="4" id="KW-1185">Reference proteome</keyword>